<dbReference type="PANTHER" id="PTHR22950">
    <property type="entry name" value="AMINO ACID TRANSPORTER"/>
    <property type="match status" value="1"/>
</dbReference>
<keyword evidence="3" id="KW-0813">Transport</keyword>
<feature type="transmembrane region" description="Helical" evidence="8">
    <location>
        <begin position="360"/>
        <end position="380"/>
    </location>
</feature>
<feature type="domain" description="Amino acid transporter transmembrane" evidence="9">
    <location>
        <begin position="43"/>
        <end position="441"/>
    </location>
</feature>
<comment type="subcellular location">
    <subcellularLocation>
        <location evidence="1">Membrane</location>
        <topology evidence="1">Multi-pass membrane protein</topology>
    </subcellularLocation>
</comment>
<dbReference type="PANTHER" id="PTHR22950:SF458">
    <property type="entry name" value="SODIUM-COUPLED NEUTRAL AMINO ACID TRANSPORTER 11-RELATED"/>
    <property type="match status" value="1"/>
</dbReference>
<keyword evidence="5" id="KW-0029">Amino-acid transport</keyword>
<feature type="transmembrane region" description="Helical" evidence="8">
    <location>
        <begin position="167"/>
        <end position="187"/>
    </location>
</feature>
<feature type="transmembrane region" description="Helical" evidence="8">
    <location>
        <begin position="72"/>
        <end position="92"/>
    </location>
</feature>
<keyword evidence="11" id="KW-1185">Reference proteome</keyword>
<feature type="transmembrane region" description="Helical" evidence="8">
    <location>
        <begin position="386"/>
        <end position="408"/>
    </location>
</feature>
<organism evidence="10 11">
    <name type="scientific">Tritrichomonas musculus</name>
    <dbReference type="NCBI Taxonomy" id="1915356"/>
    <lineage>
        <taxon>Eukaryota</taxon>
        <taxon>Metamonada</taxon>
        <taxon>Parabasalia</taxon>
        <taxon>Tritrichomonadida</taxon>
        <taxon>Tritrichomonadidae</taxon>
        <taxon>Tritrichomonas</taxon>
    </lineage>
</organism>
<dbReference type="InterPro" id="IPR013057">
    <property type="entry name" value="AA_transpt_TM"/>
</dbReference>
<evidence type="ECO:0000256" key="7">
    <source>
        <dbReference type="ARBA" id="ARBA00023136"/>
    </source>
</evidence>
<dbReference type="EMBL" id="JAPFFF010000037">
    <property type="protein sequence ID" value="KAK8842832.1"/>
    <property type="molecule type" value="Genomic_DNA"/>
</dbReference>
<dbReference type="Proteomes" id="UP001470230">
    <property type="component" value="Unassembled WGS sequence"/>
</dbReference>
<feature type="transmembrane region" description="Helical" evidence="8">
    <location>
        <begin position="118"/>
        <end position="138"/>
    </location>
</feature>
<feature type="transmembrane region" description="Helical" evidence="8">
    <location>
        <begin position="271"/>
        <end position="292"/>
    </location>
</feature>
<sequence>MDNGSNAINLHSYQQLEDQINPQSDDLAQGKYISISNENQKPKSSFFGVFLILINTTIGSGTLLIPYCFNCGICLVIIVSFCLSLVALWSLFTLIEASIQTGCKDYPTLFERTFGQKWTWIMHTWIVLVLFGTVIIYVNWCGRLVKHIVVSFIDSSDDKYKIVQNEVFWNCMTSLFLIFPLTIFRHLDKLQSWSGVALFFIFLLLSHAIYWFIKGLLSDGFDPESRIVYFKINKQLVSTFSVNAMAYDCHCNIFGAIEIFEKPTRKRLRSMVSLVVFTSFVLYNSFGLFTYLHLFDKLGPGAAVEFYPIKNWFTLITVFGVIFIIVLGSPMMVWPTRNCIIDLFFAPPLRKEDHRPVSNLVWILIGAALTFLGTLCASASNNIVFFFDLIGGLLTPGFVFFLPSIFYLMNVSGIKWYEKVLTGIVIIVSIGATVVCTYQVIHGS</sequence>
<evidence type="ECO:0000313" key="11">
    <source>
        <dbReference type="Proteomes" id="UP001470230"/>
    </source>
</evidence>
<evidence type="ECO:0000259" key="9">
    <source>
        <dbReference type="Pfam" id="PF01490"/>
    </source>
</evidence>
<keyword evidence="4 8" id="KW-0812">Transmembrane</keyword>
<protein>
    <recommendedName>
        <fullName evidence="9">Amino acid transporter transmembrane domain-containing protein</fullName>
    </recommendedName>
</protein>
<evidence type="ECO:0000256" key="1">
    <source>
        <dbReference type="ARBA" id="ARBA00004141"/>
    </source>
</evidence>
<keyword evidence="7 8" id="KW-0472">Membrane</keyword>
<feature type="transmembrane region" description="Helical" evidence="8">
    <location>
        <begin position="46"/>
        <end position="65"/>
    </location>
</feature>
<feature type="transmembrane region" description="Helical" evidence="8">
    <location>
        <begin position="312"/>
        <end position="334"/>
    </location>
</feature>
<gene>
    <name evidence="10" type="ORF">M9Y10_025698</name>
</gene>
<comment type="similarity">
    <text evidence="2">Belongs to the amino acid/polyamine transporter 2 family.</text>
</comment>
<comment type="caution">
    <text evidence="10">The sequence shown here is derived from an EMBL/GenBank/DDBJ whole genome shotgun (WGS) entry which is preliminary data.</text>
</comment>
<feature type="transmembrane region" description="Helical" evidence="8">
    <location>
        <begin position="420"/>
        <end position="441"/>
    </location>
</feature>
<evidence type="ECO:0000256" key="5">
    <source>
        <dbReference type="ARBA" id="ARBA00022970"/>
    </source>
</evidence>
<keyword evidence="6 8" id="KW-1133">Transmembrane helix</keyword>
<proteinExistence type="inferred from homology"/>
<evidence type="ECO:0000256" key="4">
    <source>
        <dbReference type="ARBA" id="ARBA00022692"/>
    </source>
</evidence>
<name>A0ABR2HAQ5_9EUKA</name>
<evidence type="ECO:0000313" key="10">
    <source>
        <dbReference type="EMBL" id="KAK8842832.1"/>
    </source>
</evidence>
<feature type="transmembrane region" description="Helical" evidence="8">
    <location>
        <begin position="193"/>
        <end position="213"/>
    </location>
</feature>
<evidence type="ECO:0000256" key="2">
    <source>
        <dbReference type="ARBA" id="ARBA00008066"/>
    </source>
</evidence>
<dbReference type="Pfam" id="PF01490">
    <property type="entry name" value="Aa_trans"/>
    <property type="match status" value="1"/>
</dbReference>
<evidence type="ECO:0000256" key="3">
    <source>
        <dbReference type="ARBA" id="ARBA00022448"/>
    </source>
</evidence>
<evidence type="ECO:0000256" key="6">
    <source>
        <dbReference type="ARBA" id="ARBA00022989"/>
    </source>
</evidence>
<reference evidence="10 11" key="1">
    <citation type="submission" date="2024-04" db="EMBL/GenBank/DDBJ databases">
        <title>Tritrichomonas musculus Genome.</title>
        <authorList>
            <person name="Alves-Ferreira E."/>
            <person name="Grigg M."/>
            <person name="Lorenzi H."/>
            <person name="Galac M."/>
        </authorList>
    </citation>
    <scope>NUCLEOTIDE SEQUENCE [LARGE SCALE GENOMIC DNA]</scope>
    <source>
        <strain evidence="10 11">EAF2021</strain>
    </source>
</reference>
<accession>A0ABR2HAQ5</accession>
<evidence type="ECO:0000256" key="8">
    <source>
        <dbReference type="SAM" id="Phobius"/>
    </source>
</evidence>